<proteinExistence type="predicted"/>
<dbReference type="InterPro" id="IPR011701">
    <property type="entry name" value="MFS"/>
</dbReference>
<feature type="transmembrane region" description="Helical" evidence="6">
    <location>
        <begin position="154"/>
        <end position="177"/>
    </location>
</feature>
<evidence type="ECO:0000256" key="3">
    <source>
        <dbReference type="ARBA" id="ARBA00022692"/>
    </source>
</evidence>
<evidence type="ECO:0000256" key="2">
    <source>
        <dbReference type="ARBA" id="ARBA00022448"/>
    </source>
</evidence>
<keyword evidence="3 6" id="KW-0812">Transmembrane</keyword>
<dbReference type="PROSITE" id="PS50850">
    <property type="entry name" value="MFS"/>
    <property type="match status" value="1"/>
</dbReference>
<dbReference type="SUPFAM" id="SSF103473">
    <property type="entry name" value="MFS general substrate transporter"/>
    <property type="match status" value="1"/>
</dbReference>
<evidence type="ECO:0000256" key="1">
    <source>
        <dbReference type="ARBA" id="ARBA00004141"/>
    </source>
</evidence>
<comment type="subcellular location">
    <subcellularLocation>
        <location evidence="1">Membrane</location>
        <topology evidence="1">Multi-pass membrane protein</topology>
    </subcellularLocation>
</comment>
<feature type="transmembrane region" description="Helical" evidence="6">
    <location>
        <begin position="26"/>
        <end position="51"/>
    </location>
</feature>
<evidence type="ECO:0000256" key="5">
    <source>
        <dbReference type="ARBA" id="ARBA00023136"/>
    </source>
</evidence>
<gene>
    <name evidence="8" type="ORF">M408DRAFT_80865</name>
</gene>
<reference evidence="8 9" key="1">
    <citation type="submission" date="2014-04" db="EMBL/GenBank/DDBJ databases">
        <authorList>
            <consortium name="DOE Joint Genome Institute"/>
            <person name="Kuo A."/>
            <person name="Zuccaro A."/>
            <person name="Kohler A."/>
            <person name="Nagy L.G."/>
            <person name="Floudas D."/>
            <person name="Copeland A."/>
            <person name="Barry K.W."/>
            <person name="Cichocki N."/>
            <person name="Veneault-Fourrey C."/>
            <person name="LaButti K."/>
            <person name="Lindquist E.A."/>
            <person name="Lipzen A."/>
            <person name="Lundell T."/>
            <person name="Morin E."/>
            <person name="Murat C."/>
            <person name="Sun H."/>
            <person name="Tunlid A."/>
            <person name="Henrissat B."/>
            <person name="Grigoriev I.V."/>
            <person name="Hibbett D.S."/>
            <person name="Martin F."/>
            <person name="Nordberg H.P."/>
            <person name="Cantor M.N."/>
            <person name="Hua S.X."/>
        </authorList>
    </citation>
    <scope>NUCLEOTIDE SEQUENCE [LARGE SCALE GENOMIC DNA]</scope>
    <source>
        <strain evidence="8 9">MAFF 305830</strain>
    </source>
</reference>
<evidence type="ECO:0000313" key="8">
    <source>
        <dbReference type="EMBL" id="KIM21199.1"/>
    </source>
</evidence>
<feature type="transmembrane region" description="Helical" evidence="6">
    <location>
        <begin position="63"/>
        <end position="85"/>
    </location>
</feature>
<protein>
    <recommendedName>
        <fullName evidence="7">Major facilitator superfamily (MFS) profile domain-containing protein</fullName>
    </recommendedName>
</protein>
<evidence type="ECO:0000313" key="9">
    <source>
        <dbReference type="Proteomes" id="UP000054097"/>
    </source>
</evidence>
<feature type="transmembrane region" description="Helical" evidence="6">
    <location>
        <begin position="264"/>
        <end position="288"/>
    </location>
</feature>
<dbReference type="OrthoDB" id="419616at2759"/>
<feature type="transmembrane region" description="Helical" evidence="6">
    <location>
        <begin position="97"/>
        <end position="116"/>
    </location>
</feature>
<dbReference type="EMBL" id="KN824390">
    <property type="protein sequence ID" value="KIM21199.1"/>
    <property type="molecule type" value="Genomic_DNA"/>
</dbReference>
<evidence type="ECO:0000259" key="7">
    <source>
        <dbReference type="PROSITE" id="PS50850"/>
    </source>
</evidence>
<dbReference type="PANTHER" id="PTHR23504:SF15">
    <property type="entry name" value="MAJOR FACILITATOR SUPERFAMILY (MFS) PROFILE DOMAIN-CONTAINING PROTEIN"/>
    <property type="match status" value="1"/>
</dbReference>
<dbReference type="Pfam" id="PF07690">
    <property type="entry name" value="MFS_1"/>
    <property type="match status" value="1"/>
</dbReference>
<feature type="transmembrane region" description="Helical" evidence="6">
    <location>
        <begin position="300"/>
        <end position="323"/>
    </location>
</feature>
<organism evidence="8 9">
    <name type="scientific">Serendipita vermifera MAFF 305830</name>
    <dbReference type="NCBI Taxonomy" id="933852"/>
    <lineage>
        <taxon>Eukaryota</taxon>
        <taxon>Fungi</taxon>
        <taxon>Dikarya</taxon>
        <taxon>Basidiomycota</taxon>
        <taxon>Agaricomycotina</taxon>
        <taxon>Agaricomycetes</taxon>
        <taxon>Sebacinales</taxon>
        <taxon>Serendipitaceae</taxon>
        <taxon>Serendipita</taxon>
    </lineage>
</organism>
<keyword evidence="4 6" id="KW-1133">Transmembrane helix</keyword>
<dbReference type="Gene3D" id="1.20.1250.20">
    <property type="entry name" value="MFS general substrate transporter like domains"/>
    <property type="match status" value="1"/>
</dbReference>
<feature type="transmembrane region" description="Helical" evidence="6">
    <location>
        <begin position="330"/>
        <end position="349"/>
    </location>
</feature>
<dbReference type="InterPro" id="IPR036259">
    <property type="entry name" value="MFS_trans_sf"/>
</dbReference>
<dbReference type="GO" id="GO:0022857">
    <property type="term" value="F:transmembrane transporter activity"/>
    <property type="evidence" value="ECO:0007669"/>
    <property type="project" value="InterPro"/>
</dbReference>
<name>A0A0C3AMF7_SERVB</name>
<keyword evidence="5 6" id="KW-0472">Membrane</keyword>
<dbReference type="GO" id="GO:0016020">
    <property type="term" value="C:membrane"/>
    <property type="evidence" value="ECO:0007669"/>
    <property type="project" value="UniProtKB-SubCell"/>
</dbReference>
<dbReference type="HOGENOM" id="CLU_001265_54_6_1"/>
<dbReference type="CDD" id="cd17330">
    <property type="entry name" value="MFS_SLC46_TetA_like"/>
    <property type="match status" value="1"/>
</dbReference>
<dbReference type="InterPro" id="IPR020846">
    <property type="entry name" value="MFS_dom"/>
</dbReference>
<feature type="domain" description="Major facilitator superfamily (MFS) profile" evidence="7">
    <location>
        <begin position="25"/>
        <end position="463"/>
    </location>
</feature>
<dbReference type="Proteomes" id="UP000054097">
    <property type="component" value="Unassembled WGS sequence"/>
</dbReference>
<keyword evidence="9" id="KW-1185">Reference proteome</keyword>
<evidence type="ECO:0000256" key="6">
    <source>
        <dbReference type="SAM" id="Phobius"/>
    </source>
</evidence>
<dbReference type="AlphaFoldDB" id="A0A0C3AMF7"/>
<keyword evidence="2" id="KW-0813">Transport</keyword>
<accession>A0A0C3AMF7</accession>
<reference evidence="9" key="2">
    <citation type="submission" date="2015-01" db="EMBL/GenBank/DDBJ databases">
        <title>Evolutionary Origins and Diversification of the Mycorrhizal Mutualists.</title>
        <authorList>
            <consortium name="DOE Joint Genome Institute"/>
            <consortium name="Mycorrhizal Genomics Consortium"/>
            <person name="Kohler A."/>
            <person name="Kuo A."/>
            <person name="Nagy L.G."/>
            <person name="Floudas D."/>
            <person name="Copeland A."/>
            <person name="Barry K.W."/>
            <person name="Cichocki N."/>
            <person name="Veneault-Fourrey C."/>
            <person name="LaButti K."/>
            <person name="Lindquist E.A."/>
            <person name="Lipzen A."/>
            <person name="Lundell T."/>
            <person name="Morin E."/>
            <person name="Murat C."/>
            <person name="Riley R."/>
            <person name="Ohm R."/>
            <person name="Sun H."/>
            <person name="Tunlid A."/>
            <person name="Henrissat B."/>
            <person name="Grigoriev I.V."/>
            <person name="Hibbett D.S."/>
            <person name="Martin F."/>
        </authorList>
    </citation>
    <scope>NUCLEOTIDE SEQUENCE [LARGE SCALE GENOMIC DNA]</scope>
    <source>
        <strain evidence="9">MAFF 305830</strain>
    </source>
</reference>
<feature type="transmembrane region" description="Helical" evidence="6">
    <location>
        <begin position="364"/>
        <end position="389"/>
    </location>
</feature>
<feature type="transmembrane region" description="Helical" evidence="6">
    <location>
        <begin position="197"/>
        <end position="219"/>
    </location>
</feature>
<feature type="transmembrane region" description="Helical" evidence="6">
    <location>
        <begin position="439"/>
        <end position="458"/>
    </location>
</feature>
<feature type="transmembrane region" description="Helical" evidence="6">
    <location>
        <begin position="122"/>
        <end position="142"/>
    </location>
</feature>
<evidence type="ECO:0000256" key="4">
    <source>
        <dbReference type="ARBA" id="ARBA00022989"/>
    </source>
</evidence>
<sequence length="470" mass="50348">MHSVGIPNDDDTKKQRPETPLPWRQLGILLLLNLPEPISACLIYPFIAQLVEELGVAQTKSSIGYYVGMVESLFFVTEALFILQWGRLSDRIGRKPVLVAGLVGLSFSMISLGLSHSLLTVIISRALAGALNGNIGVLKSAVGEIADETNLARAVSFIPLVWFFGSTIGPMLGGYTSHPAERFPRLFNSPFWASNPYFLPCVVAAAFAFICSFIALVFLKEVCPLPIITSALLLPPTHPTDTSTLLQTTPAPSAPLQTLMVRPVILAVSNYGVLALLDISFQALLPIFLAGSLSMDPSTIGLILGSMGLFNGIVQVIFFVPLHRRFGTRFILTGGILSFALIFALFPIISFCYARNGNQIGLDIWALIALQGALCPVENMAFNVIFLYVQASSPSRDTLGATNGIAQTAASIARAIGPAGATSLFALSMARQDIAGGMLVYWVLGFVTIAAAGVSRMLPAEPWTTTKQDD</sequence>
<dbReference type="PANTHER" id="PTHR23504">
    <property type="entry name" value="MAJOR FACILITATOR SUPERFAMILY DOMAIN-CONTAINING PROTEIN 10"/>
    <property type="match status" value="1"/>
</dbReference>